<dbReference type="OrthoDB" id="2132490at2759"/>
<proteinExistence type="predicted"/>
<organism evidence="4 5">
    <name type="scientific">Chytriomyces confervae</name>
    <dbReference type="NCBI Taxonomy" id="246404"/>
    <lineage>
        <taxon>Eukaryota</taxon>
        <taxon>Fungi</taxon>
        <taxon>Fungi incertae sedis</taxon>
        <taxon>Chytridiomycota</taxon>
        <taxon>Chytridiomycota incertae sedis</taxon>
        <taxon>Chytridiomycetes</taxon>
        <taxon>Chytridiales</taxon>
        <taxon>Chytriomycetaceae</taxon>
        <taxon>Chytriomyces</taxon>
    </lineage>
</organism>
<dbReference type="EMBL" id="QEAP01000178">
    <property type="protein sequence ID" value="TPX73560.1"/>
    <property type="molecule type" value="Genomic_DNA"/>
</dbReference>
<dbReference type="STRING" id="246404.A0A507FDA6"/>
<feature type="coiled-coil region" evidence="1">
    <location>
        <begin position="912"/>
        <end position="970"/>
    </location>
</feature>
<feature type="region of interest" description="Disordered" evidence="2">
    <location>
        <begin position="401"/>
        <end position="423"/>
    </location>
</feature>
<keyword evidence="5" id="KW-1185">Reference proteome</keyword>
<accession>A0A507FDA6</accession>
<feature type="compositionally biased region" description="Polar residues" evidence="2">
    <location>
        <begin position="661"/>
        <end position="676"/>
    </location>
</feature>
<feature type="domain" description="PH" evidence="3">
    <location>
        <begin position="225"/>
        <end position="336"/>
    </location>
</feature>
<gene>
    <name evidence="4" type="ORF">CcCBS67573_g05182</name>
</gene>
<evidence type="ECO:0000313" key="5">
    <source>
        <dbReference type="Proteomes" id="UP000320333"/>
    </source>
</evidence>
<protein>
    <recommendedName>
        <fullName evidence="3">PH domain-containing protein</fullName>
    </recommendedName>
</protein>
<dbReference type="Gene3D" id="2.30.29.30">
    <property type="entry name" value="Pleckstrin-homology domain (PH domain)/Phosphotyrosine-binding domain (PTB)"/>
    <property type="match status" value="1"/>
</dbReference>
<comment type="caution">
    <text evidence="4">The sequence shown here is derived from an EMBL/GenBank/DDBJ whole genome shotgun (WGS) entry which is preliminary data.</text>
</comment>
<dbReference type="Proteomes" id="UP000320333">
    <property type="component" value="Unassembled WGS sequence"/>
</dbReference>
<feature type="compositionally biased region" description="Polar residues" evidence="2">
    <location>
        <begin position="10"/>
        <end position="39"/>
    </location>
</feature>
<reference evidence="4 5" key="1">
    <citation type="journal article" date="2019" name="Sci. Rep.">
        <title>Comparative genomics of chytrid fungi reveal insights into the obligate biotrophic and pathogenic lifestyle of Synchytrium endobioticum.</title>
        <authorList>
            <person name="van de Vossenberg B.T.L.H."/>
            <person name="Warris S."/>
            <person name="Nguyen H.D.T."/>
            <person name="van Gent-Pelzer M.P.E."/>
            <person name="Joly D.L."/>
            <person name="van de Geest H.C."/>
            <person name="Bonants P.J.M."/>
            <person name="Smith D.S."/>
            <person name="Levesque C.A."/>
            <person name="van der Lee T.A.J."/>
        </authorList>
    </citation>
    <scope>NUCLEOTIDE SEQUENCE [LARGE SCALE GENOMIC DNA]</scope>
    <source>
        <strain evidence="4 5">CBS 675.73</strain>
    </source>
</reference>
<sequence>MSGLSAWLSAKQTKTRPQQQPASTYTHTSNSYPQGNTSDPSEHGSSDTASIFHYSSRDDARSIMSTRVPVAYDEPSGYNSYHSTRSLYNQAVKDTSDTRSVKTCITTCTVMGKPHRMQWRSPSRESTRISEHPAANALNSEILFDEDNEDEDAFEATNVRKPAVTSNSSENAYLQLPRLHSPLLPDSSKSIVSKFKSPLDRLAASSSVPASRSPLRQYVRPSAMEIAREGWMFYQSEVGFGWDKVQAIATYKLDMRSAILQFYESDDDIHPFSVLDISRMDAIMANSVLAHLPETSQEPVNLFTFTISTGPTCIYLAATASTDRDAWISALKMMTSSSPAETCPTNEDSDRVNTAKPPPRYSMQTESEETLHLQLQQAQERVLQLEQQLLQTQKELQLAASTAVSNQDNEDNNPVTPAPAPNVINAIDSKMNEILEAIWAAHSTVTRTAESLHHHPSSSDPSGDEGATGRSEDEDGAAATTLSDVEAAVQDLTESMEMRTSRIGKMVHELLSVKEDVLSVKKMMLEGTGFRSTSANEGTDDGNACFSVNGESNQVLHKVLSSQASTANDLGSLLGIAAESGLAQRMAWEEQTQSAQTRHSELMQLTQEQQHELIQLNKTSFESVLDKLELLAQTIEAGFAGKMHDAHGKLSETIRAALKESTPSNAHARQQSSESSVADDLLNGKLDNITQVIDFVNKSQCRLVNLVTEKLKPIPASDHNNEQLITQIRDAIKDAILPILETNTSKPGAVPRSMTTSPSRLTLSDEAGESDRASSRALHTLIMESLANLEGQLVRTSRDIASRHELVEVWMERNHESLKHIQRGVSEVEKMERSASPLRASASSFSVAEKRNHELDFESKAEVFAAKLERKANSLLENLVMDSKDVWSSRQERMVADVEALVAEKAVLVQQVHSLREDRNTLTSEIKRLEQIKTEAGNIDPICKAVSELEEQLEERVSALLHQIEVLKRERDILSDGGR</sequence>
<dbReference type="SMART" id="SM00233">
    <property type="entry name" value="PH"/>
    <property type="match status" value="1"/>
</dbReference>
<evidence type="ECO:0000256" key="2">
    <source>
        <dbReference type="SAM" id="MobiDB-lite"/>
    </source>
</evidence>
<dbReference type="PROSITE" id="PS50003">
    <property type="entry name" value="PH_DOMAIN"/>
    <property type="match status" value="1"/>
</dbReference>
<feature type="region of interest" description="Disordered" evidence="2">
    <location>
        <begin position="1"/>
        <end position="49"/>
    </location>
</feature>
<feature type="region of interest" description="Disordered" evidence="2">
    <location>
        <begin position="337"/>
        <end position="373"/>
    </location>
</feature>
<name>A0A507FDA6_9FUNG</name>
<evidence type="ECO:0000259" key="3">
    <source>
        <dbReference type="PROSITE" id="PS50003"/>
    </source>
</evidence>
<dbReference type="SUPFAM" id="SSF50729">
    <property type="entry name" value="PH domain-like"/>
    <property type="match status" value="1"/>
</dbReference>
<feature type="region of interest" description="Disordered" evidence="2">
    <location>
        <begin position="447"/>
        <end position="481"/>
    </location>
</feature>
<keyword evidence="1" id="KW-0175">Coiled coil</keyword>
<evidence type="ECO:0000313" key="4">
    <source>
        <dbReference type="EMBL" id="TPX73560.1"/>
    </source>
</evidence>
<feature type="region of interest" description="Disordered" evidence="2">
    <location>
        <begin position="660"/>
        <end position="679"/>
    </location>
</feature>
<evidence type="ECO:0000256" key="1">
    <source>
        <dbReference type="SAM" id="Coils"/>
    </source>
</evidence>
<feature type="compositionally biased region" description="Polar residues" evidence="2">
    <location>
        <begin position="337"/>
        <end position="346"/>
    </location>
</feature>
<dbReference type="InterPro" id="IPR011993">
    <property type="entry name" value="PH-like_dom_sf"/>
</dbReference>
<dbReference type="AlphaFoldDB" id="A0A507FDA6"/>
<feature type="compositionally biased region" description="Polar residues" evidence="2">
    <location>
        <begin position="753"/>
        <end position="762"/>
    </location>
</feature>
<dbReference type="InterPro" id="IPR001849">
    <property type="entry name" value="PH_domain"/>
</dbReference>
<feature type="region of interest" description="Disordered" evidence="2">
    <location>
        <begin position="743"/>
        <end position="771"/>
    </location>
</feature>